<keyword evidence="1" id="KW-0732">Signal</keyword>
<dbReference type="KEGG" id="clec:106671907"/>
<protein>
    <submittedName>
        <fullName evidence="2">Uncharacterized protein</fullName>
    </submittedName>
</protein>
<keyword evidence="3" id="KW-1185">Reference proteome</keyword>
<sequence>MSSFWVMFMGLLLMVAVRAENWEKNCDMNCTVDEIVDSYIDTLTSWWLEASIGLDTSGLDKSVNQIKKKLEEIGNAVDEKESWFIQRQIRSDWEEYIKDKRYIFMRVNSALTWHMTLMDILEKRANMELETGNVQEKLWPELKVFFSRKIPLIKRTDNLTCKTIE</sequence>
<feature type="signal peptide" evidence="1">
    <location>
        <begin position="1"/>
        <end position="19"/>
    </location>
</feature>
<dbReference type="GeneID" id="106671907"/>
<dbReference type="Proteomes" id="UP000494040">
    <property type="component" value="Unassembled WGS sequence"/>
</dbReference>
<dbReference type="RefSeq" id="XP_014258366.1">
    <property type="nucleotide sequence ID" value="XM_014402880.2"/>
</dbReference>
<evidence type="ECO:0000313" key="2">
    <source>
        <dbReference type="EnsemblMetazoa" id="XP_014258366.1"/>
    </source>
</evidence>
<evidence type="ECO:0000313" key="3">
    <source>
        <dbReference type="Proteomes" id="UP000494040"/>
    </source>
</evidence>
<name>A0A8I6TGY9_CIMLE</name>
<dbReference type="EnsemblMetazoa" id="XM_014402880.2">
    <property type="protein sequence ID" value="XP_014258366.1"/>
    <property type="gene ID" value="LOC106671907"/>
</dbReference>
<feature type="chain" id="PRO_5035302874" evidence="1">
    <location>
        <begin position="20"/>
        <end position="165"/>
    </location>
</feature>
<organism evidence="2 3">
    <name type="scientific">Cimex lectularius</name>
    <name type="common">Bed bug</name>
    <name type="synonym">Acanthia lectularia</name>
    <dbReference type="NCBI Taxonomy" id="79782"/>
    <lineage>
        <taxon>Eukaryota</taxon>
        <taxon>Metazoa</taxon>
        <taxon>Ecdysozoa</taxon>
        <taxon>Arthropoda</taxon>
        <taxon>Hexapoda</taxon>
        <taxon>Insecta</taxon>
        <taxon>Pterygota</taxon>
        <taxon>Neoptera</taxon>
        <taxon>Paraneoptera</taxon>
        <taxon>Hemiptera</taxon>
        <taxon>Heteroptera</taxon>
        <taxon>Panheteroptera</taxon>
        <taxon>Cimicomorpha</taxon>
        <taxon>Cimicidae</taxon>
        <taxon>Cimex</taxon>
    </lineage>
</organism>
<evidence type="ECO:0000256" key="1">
    <source>
        <dbReference type="SAM" id="SignalP"/>
    </source>
</evidence>
<reference evidence="2" key="1">
    <citation type="submission" date="2022-01" db="UniProtKB">
        <authorList>
            <consortium name="EnsemblMetazoa"/>
        </authorList>
    </citation>
    <scope>IDENTIFICATION</scope>
</reference>
<dbReference type="AlphaFoldDB" id="A0A8I6TGY9"/>
<proteinExistence type="predicted"/>
<accession>A0A8I6TGY9</accession>